<proteinExistence type="predicted"/>
<protein>
    <recommendedName>
        <fullName evidence="1">DUF6917 domain-containing protein</fullName>
    </recommendedName>
</protein>
<dbReference type="Proteomes" id="UP000078532">
    <property type="component" value="Unassembled WGS sequence"/>
</dbReference>
<evidence type="ECO:0000313" key="3">
    <source>
        <dbReference type="Proteomes" id="UP000078532"/>
    </source>
</evidence>
<feature type="domain" description="DUF6917" evidence="1">
    <location>
        <begin position="19"/>
        <end position="143"/>
    </location>
</feature>
<dbReference type="OrthoDB" id="4557435at2"/>
<accession>A0A1B7LGK3</accession>
<reference evidence="2 3" key="1">
    <citation type="submission" date="2016-04" db="EMBL/GenBank/DDBJ databases">
        <authorList>
            <person name="Evans L.H."/>
            <person name="Alamgir A."/>
            <person name="Owens N."/>
            <person name="Weber N.D."/>
            <person name="Virtaneva K."/>
            <person name="Barbian K."/>
            <person name="Babar A."/>
            <person name="Rosenke K."/>
        </authorList>
    </citation>
    <scope>NUCLEOTIDE SEQUENCE [LARGE SCALE GENOMIC DNA]</scope>
    <source>
        <strain evidence="2 3">LMa1</strain>
    </source>
</reference>
<evidence type="ECO:0000313" key="2">
    <source>
        <dbReference type="EMBL" id="OAT85231.1"/>
    </source>
</evidence>
<dbReference type="EMBL" id="LYVF01000069">
    <property type="protein sequence ID" value="OAT85231.1"/>
    <property type="molecule type" value="Genomic_DNA"/>
</dbReference>
<dbReference type="Pfam" id="PF21891">
    <property type="entry name" value="DUF6917"/>
    <property type="match status" value="1"/>
</dbReference>
<sequence length="148" mass="16227">MVAAGDPYKEKLFSINPYVTKREITGKLVVVLQGKLENRGLKLITPISRAVQRNEIHELIVTDEEGAVPGSDVQRIAYLGFMEVGCGGVMVAGDEVSCNGLVLGRIAGFDETHLPNHLNIVVYSPERLDGVERGLRLESEVSVRQVNR</sequence>
<comment type="caution">
    <text evidence="2">The sequence shown here is derived from an EMBL/GenBank/DDBJ whole genome shotgun (WGS) entry which is preliminary data.</text>
</comment>
<organism evidence="2 3">
    <name type="scientific">Desulfotomaculum copahuensis</name>
    <dbReference type="NCBI Taxonomy" id="1838280"/>
    <lineage>
        <taxon>Bacteria</taxon>
        <taxon>Bacillati</taxon>
        <taxon>Bacillota</taxon>
        <taxon>Clostridia</taxon>
        <taxon>Eubacteriales</taxon>
        <taxon>Desulfotomaculaceae</taxon>
        <taxon>Desulfotomaculum</taxon>
    </lineage>
</organism>
<dbReference type="RefSeq" id="WP_066666971.1">
    <property type="nucleotide sequence ID" value="NZ_LYVF01000069.1"/>
</dbReference>
<name>A0A1B7LGK3_9FIRM</name>
<gene>
    <name evidence="2" type="ORF">A6M21_06725</name>
</gene>
<dbReference type="AlphaFoldDB" id="A0A1B7LGK3"/>
<dbReference type="STRING" id="1838280.A6M21_06725"/>
<dbReference type="InterPro" id="IPR054210">
    <property type="entry name" value="DUF6917"/>
</dbReference>
<evidence type="ECO:0000259" key="1">
    <source>
        <dbReference type="Pfam" id="PF21891"/>
    </source>
</evidence>
<keyword evidence="3" id="KW-1185">Reference proteome</keyword>